<organism evidence="1">
    <name type="scientific">Paenarthrobacter sp. AMU7</name>
    <dbReference type="NCBI Taxonomy" id="3162492"/>
    <lineage>
        <taxon>Bacteria</taxon>
        <taxon>Bacillati</taxon>
        <taxon>Actinomycetota</taxon>
        <taxon>Actinomycetes</taxon>
        <taxon>Micrococcales</taxon>
        <taxon>Micrococcaceae</taxon>
        <taxon>Paenarthrobacter</taxon>
    </lineage>
</organism>
<dbReference type="RefSeq" id="WP_280624919.1">
    <property type="nucleotide sequence ID" value="NZ_CP165735.1"/>
</dbReference>
<proteinExistence type="predicted"/>
<gene>
    <name evidence="1" type="ORF">ABQM86_21255</name>
</gene>
<dbReference type="AlphaFoldDB" id="A0AB39YQL9"/>
<reference evidence="1" key="1">
    <citation type="submission" date="2024-07" db="EMBL/GenBank/DDBJ databases">
        <authorList>
            <person name="Li J."/>
            <person name="Wei H."/>
            <person name="Ma J."/>
        </authorList>
    </citation>
    <scope>NUCLEOTIDE SEQUENCE</scope>
    <source>
        <strain evidence="1">AMU7</strain>
    </source>
</reference>
<protein>
    <submittedName>
        <fullName evidence="1">Uncharacterized protein</fullName>
    </submittedName>
</protein>
<evidence type="ECO:0000313" key="1">
    <source>
        <dbReference type="EMBL" id="XDV71453.1"/>
    </source>
</evidence>
<sequence length="57" mass="6411">MLRSHSSGSNWHLTFKTQIKKLDVKLQAPDGAELLSPDVSMGFPGDWLELDLWKQAS</sequence>
<name>A0AB39YQL9_9MICC</name>
<dbReference type="EMBL" id="CP165735">
    <property type="protein sequence ID" value="XDV71453.1"/>
    <property type="molecule type" value="Genomic_DNA"/>
</dbReference>
<accession>A0AB39YQL9</accession>